<keyword evidence="4" id="KW-0169">Cobalamin biosynthesis</keyword>
<dbReference type="EMBL" id="JOKG01000003">
    <property type="protein sequence ID" value="KEQ13234.1"/>
    <property type="molecule type" value="Genomic_DNA"/>
</dbReference>
<protein>
    <recommendedName>
        <fullName evidence="4">Corrinoid adenosyltransferase</fullName>
        <ecNumber evidence="4">2.5.1.17</ecNumber>
    </recommendedName>
    <alternativeName>
        <fullName evidence="4">Cob(II)alamin adenosyltransferase</fullName>
    </alternativeName>
    <alternativeName>
        <fullName evidence="4">Cob(II)yrinic acid a,c-diamide adenosyltransferase</fullName>
    </alternativeName>
    <alternativeName>
        <fullName evidence="4">Cobinamide/cobalamin adenosyltransferase</fullName>
    </alternativeName>
</protein>
<keyword evidence="3 4" id="KW-0067">ATP-binding</keyword>
<dbReference type="AlphaFoldDB" id="A0A081N461"/>
<dbReference type="InterPro" id="IPR036451">
    <property type="entry name" value="CblAdoTrfase-like_sf"/>
</dbReference>
<keyword evidence="1 4" id="KW-0808">Transferase</keyword>
<dbReference type="SUPFAM" id="SSF89028">
    <property type="entry name" value="Cobalamin adenosyltransferase-like"/>
    <property type="match status" value="1"/>
</dbReference>
<evidence type="ECO:0000256" key="3">
    <source>
        <dbReference type="ARBA" id="ARBA00022840"/>
    </source>
</evidence>
<dbReference type="Proteomes" id="UP000028006">
    <property type="component" value="Unassembled WGS sequence"/>
</dbReference>
<evidence type="ECO:0000259" key="5">
    <source>
        <dbReference type="Pfam" id="PF01923"/>
    </source>
</evidence>
<dbReference type="PANTHER" id="PTHR12213:SF0">
    <property type="entry name" value="CORRINOID ADENOSYLTRANSFERASE MMAB"/>
    <property type="match status" value="1"/>
</dbReference>
<keyword evidence="2 4" id="KW-0547">Nucleotide-binding</keyword>
<dbReference type="UniPathway" id="UPA00148">
    <property type="reaction ID" value="UER00233"/>
</dbReference>
<sequence length="195" mass="21661">MADKKQNYRLTRIYTRTGDKGTSRLGDGQALSKSDARFEAIGTVDELNSWMGMLLNGLRASQDVSDDQLANIEAIQHRLFDVGGELAMPGYQLIQAEHTEALEQLIDELNAPLPPLTNFTLPGGGTNACHCHMVRTVGRRAERAVVRLHESGAEINAPLMTYLNRLSDVMYVLSRHCARQNEGEVLWQASPKEKL</sequence>
<dbReference type="eggNOG" id="COG2096">
    <property type="taxonomic scope" value="Bacteria"/>
</dbReference>
<dbReference type="GO" id="GO:0005524">
    <property type="term" value="F:ATP binding"/>
    <property type="evidence" value="ECO:0007669"/>
    <property type="project" value="UniProtKB-UniRule"/>
</dbReference>
<evidence type="ECO:0000313" key="6">
    <source>
        <dbReference type="EMBL" id="KEQ13234.1"/>
    </source>
</evidence>
<comment type="pathway">
    <text evidence="4">Cofactor biosynthesis; adenosylcobalamin biosynthesis; adenosylcobalamin from cob(II)yrinate a,c-diamide: step 2/7.</text>
</comment>
<evidence type="ECO:0000256" key="4">
    <source>
        <dbReference type="RuleBase" id="RU366026"/>
    </source>
</evidence>
<evidence type="ECO:0000313" key="7">
    <source>
        <dbReference type="Proteomes" id="UP000028006"/>
    </source>
</evidence>
<comment type="catalytic activity">
    <reaction evidence="4">
        <text>2 cob(II)alamin + reduced [electron-transfer flavoprotein] + 2 ATP = 2 adenosylcob(III)alamin + 2 triphosphate + oxidized [electron-transfer flavoprotein] + 3 H(+)</text>
        <dbReference type="Rhea" id="RHEA:28671"/>
        <dbReference type="Rhea" id="RHEA-COMP:10685"/>
        <dbReference type="Rhea" id="RHEA-COMP:10686"/>
        <dbReference type="ChEBI" id="CHEBI:15378"/>
        <dbReference type="ChEBI" id="CHEBI:16304"/>
        <dbReference type="ChEBI" id="CHEBI:18036"/>
        <dbReference type="ChEBI" id="CHEBI:18408"/>
        <dbReference type="ChEBI" id="CHEBI:30616"/>
        <dbReference type="ChEBI" id="CHEBI:57692"/>
        <dbReference type="ChEBI" id="CHEBI:58307"/>
        <dbReference type="EC" id="2.5.1.17"/>
    </reaction>
</comment>
<dbReference type="GO" id="GO:0008817">
    <property type="term" value="F:corrinoid adenosyltransferase activity"/>
    <property type="evidence" value="ECO:0007669"/>
    <property type="project" value="UniProtKB-UniRule"/>
</dbReference>
<gene>
    <name evidence="6" type="ORF">GZ77_12370</name>
</gene>
<proteinExistence type="inferred from homology"/>
<dbReference type="InterPro" id="IPR016030">
    <property type="entry name" value="CblAdoTrfase-like"/>
</dbReference>
<keyword evidence="7" id="KW-1185">Reference proteome</keyword>
<dbReference type="InterPro" id="IPR029499">
    <property type="entry name" value="PduO-typ"/>
</dbReference>
<comment type="catalytic activity">
    <reaction evidence="4">
        <text>2 cob(II)yrinate a,c diamide + reduced [electron-transfer flavoprotein] + 2 ATP = 2 adenosylcob(III)yrinate a,c-diamide + 2 triphosphate + oxidized [electron-transfer flavoprotein] + 3 H(+)</text>
        <dbReference type="Rhea" id="RHEA:11528"/>
        <dbReference type="Rhea" id="RHEA-COMP:10685"/>
        <dbReference type="Rhea" id="RHEA-COMP:10686"/>
        <dbReference type="ChEBI" id="CHEBI:15378"/>
        <dbReference type="ChEBI" id="CHEBI:18036"/>
        <dbReference type="ChEBI" id="CHEBI:30616"/>
        <dbReference type="ChEBI" id="CHEBI:57692"/>
        <dbReference type="ChEBI" id="CHEBI:58307"/>
        <dbReference type="ChEBI" id="CHEBI:58503"/>
        <dbReference type="ChEBI" id="CHEBI:58537"/>
        <dbReference type="EC" id="2.5.1.17"/>
    </reaction>
</comment>
<reference evidence="6 7" key="1">
    <citation type="submission" date="2014-06" db="EMBL/GenBank/DDBJ databases">
        <title>Whole Genome Sequences of Three Symbiotic Endozoicomonas Bacteria.</title>
        <authorList>
            <person name="Neave M.J."/>
            <person name="Apprill A."/>
            <person name="Voolstra C.R."/>
        </authorList>
    </citation>
    <scope>NUCLEOTIDE SEQUENCE [LARGE SCALE GENOMIC DNA]</scope>
    <source>
        <strain evidence="6 7">LMG 24815</strain>
    </source>
</reference>
<name>A0A081N461_9GAMM</name>
<dbReference type="PANTHER" id="PTHR12213">
    <property type="entry name" value="CORRINOID ADENOSYLTRANSFERASE"/>
    <property type="match status" value="1"/>
</dbReference>
<organism evidence="6 7">
    <name type="scientific">Endozoicomonas montiporae</name>
    <dbReference type="NCBI Taxonomy" id="1027273"/>
    <lineage>
        <taxon>Bacteria</taxon>
        <taxon>Pseudomonadati</taxon>
        <taxon>Pseudomonadota</taxon>
        <taxon>Gammaproteobacteria</taxon>
        <taxon>Oceanospirillales</taxon>
        <taxon>Endozoicomonadaceae</taxon>
        <taxon>Endozoicomonas</taxon>
    </lineage>
</organism>
<comment type="caution">
    <text evidence="6">The sequence shown here is derived from an EMBL/GenBank/DDBJ whole genome shotgun (WGS) entry which is preliminary data.</text>
</comment>
<dbReference type="Gene3D" id="1.20.1200.10">
    <property type="entry name" value="Cobalamin adenosyltransferase-like"/>
    <property type="match status" value="1"/>
</dbReference>
<evidence type="ECO:0000256" key="1">
    <source>
        <dbReference type="ARBA" id="ARBA00022679"/>
    </source>
</evidence>
<accession>A0A081N461</accession>
<feature type="domain" description="Cobalamin adenosyltransferase-like" evidence="5">
    <location>
        <begin position="13"/>
        <end position="177"/>
    </location>
</feature>
<dbReference type="EC" id="2.5.1.17" evidence="4"/>
<dbReference type="GO" id="GO:0009236">
    <property type="term" value="P:cobalamin biosynthetic process"/>
    <property type="evidence" value="ECO:0007669"/>
    <property type="project" value="UniProtKB-UniRule"/>
</dbReference>
<evidence type="ECO:0000256" key="2">
    <source>
        <dbReference type="ARBA" id="ARBA00022741"/>
    </source>
</evidence>
<dbReference type="Pfam" id="PF01923">
    <property type="entry name" value="Cob_adeno_trans"/>
    <property type="match status" value="1"/>
</dbReference>
<dbReference type="NCBIfam" id="TIGR00636">
    <property type="entry name" value="PduO_Nterm"/>
    <property type="match status" value="1"/>
</dbReference>
<comment type="similarity">
    <text evidence="4">Belongs to the Cob(I)alamin adenosyltransferase family.</text>
</comment>
<dbReference type="RefSeq" id="WP_034875845.1">
    <property type="nucleotide sequence ID" value="NZ_JOKG01000003.1"/>
</dbReference>